<evidence type="ECO:0000256" key="7">
    <source>
        <dbReference type="ARBA" id="ARBA00023054"/>
    </source>
</evidence>
<feature type="region of interest" description="Disordered" evidence="11">
    <location>
        <begin position="357"/>
        <end position="397"/>
    </location>
</feature>
<keyword evidence="15" id="KW-1185">Reference proteome</keyword>
<evidence type="ECO:0000259" key="13">
    <source>
        <dbReference type="Pfam" id="PF03908"/>
    </source>
</evidence>
<sequence length="397" mass="43964">MSFEVLSERLNALQDANAQLRDLIERLANMKFQPGSIPLGSGEDNAVVELRAQIQDTIKDQNEDFELLYEEALDVTAGRPGSETASQKSALTSAVKRAMQELQSLQIDFRKAQLKAKRNLEAAQREERLLISQSYMQARNSNSSSPAPSLRPQAPERRKTMNKELTKEEKTVNAASDVTLALRRTHDMMASELSRSQFAHDTLKESTAALAQLGETYSALDTMLSTSRNLIGTLLRSQKSDTWYLETAFYVLLATIAWLVYRRFLYGPLWWFVFFPVRLFYRSLIGVLTGIGLVGGTAVSSGIPSAGSGSILHSSVSVDMPEASMADGGVPPLDKQAKISPGTADDSLVEEIGKIIDERDLGVEEQGHSDSVPNPKKRMWEEETEHVPVDGRKKDEL</sequence>
<evidence type="ECO:0000256" key="10">
    <source>
        <dbReference type="SAM" id="Coils"/>
    </source>
</evidence>
<keyword evidence="7 10" id="KW-0175">Coiled coil</keyword>
<feature type="transmembrane region" description="Helical" evidence="12">
    <location>
        <begin position="243"/>
        <end position="261"/>
    </location>
</feature>
<evidence type="ECO:0000256" key="12">
    <source>
        <dbReference type="SAM" id="Phobius"/>
    </source>
</evidence>
<dbReference type="PANTHER" id="PTHR12825:SF0">
    <property type="entry name" value="VESICLE TRANSPORT PROTEIN SEC20"/>
    <property type="match status" value="1"/>
</dbReference>
<accession>A0A3D8R169</accession>
<organism evidence="14 15">
    <name type="scientific">Coleophoma cylindrospora</name>
    <dbReference type="NCBI Taxonomy" id="1849047"/>
    <lineage>
        <taxon>Eukaryota</taxon>
        <taxon>Fungi</taxon>
        <taxon>Dikarya</taxon>
        <taxon>Ascomycota</taxon>
        <taxon>Pezizomycotina</taxon>
        <taxon>Leotiomycetes</taxon>
        <taxon>Helotiales</taxon>
        <taxon>Dermateaceae</taxon>
        <taxon>Coleophoma</taxon>
    </lineage>
</organism>
<keyword evidence="5" id="KW-0931">ER-Golgi transport</keyword>
<feature type="compositionally biased region" description="Low complexity" evidence="11">
    <location>
        <begin position="138"/>
        <end position="151"/>
    </location>
</feature>
<dbReference type="Proteomes" id="UP000256645">
    <property type="component" value="Unassembled WGS sequence"/>
</dbReference>
<dbReference type="InterPro" id="IPR056173">
    <property type="entry name" value="Sec20_C"/>
</dbReference>
<evidence type="ECO:0000313" key="15">
    <source>
        <dbReference type="Proteomes" id="UP000256645"/>
    </source>
</evidence>
<evidence type="ECO:0000256" key="11">
    <source>
        <dbReference type="SAM" id="MobiDB-lite"/>
    </source>
</evidence>
<keyword evidence="4" id="KW-0256">Endoplasmic reticulum</keyword>
<evidence type="ECO:0000256" key="8">
    <source>
        <dbReference type="ARBA" id="ARBA00023136"/>
    </source>
</evidence>
<feature type="transmembrane region" description="Helical" evidence="12">
    <location>
        <begin position="281"/>
        <end position="303"/>
    </location>
</feature>
<evidence type="ECO:0000256" key="3">
    <source>
        <dbReference type="ARBA" id="ARBA00022692"/>
    </source>
</evidence>
<feature type="region of interest" description="Disordered" evidence="11">
    <location>
        <begin position="137"/>
        <end position="158"/>
    </location>
</feature>
<dbReference type="GO" id="GO:0005484">
    <property type="term" value="F:SNAP receptor activity"/>
    <property type="evidence" value="ECO:0007669"/>
    <property type="project" value="InterPro"/>
</dbReference>
<evidence type="ECO:0000256" key="4">
    <source>
        <dbReference type="ARBA" id="ARBA00022824"/>
    </source>
</evidence>
<feature type="coiled-coil region" evidence="10">
    <location>
        <begin position="3"/>
        <end position="33"/>
    </location>
</feature>
<dbReference type="InterPro" id="IPR005606">
    <property type="entry name" value="Sec20"/>
</dbReference>
<dbReference type="EMBL" id="PDLM01000010">
    <property type="protein sequence ID" value="RDW67766.1"/>
    <property type="molecule type" value="Genomic_DNA"/>
</dbReference>
<dbReference type="AlphaFoldDB" id="A0A3D8R169"/>
<feature type="coiled-coil region" evidence="10">
    <location>
        <begin position="88"/>
        <end position="115"/>
    </location>
</feature>
<dbReference type="STRING" id="1849047.A0A3D8R169"/>
<comment type="caution">
    <text evidence="14">The sequence shown here is derived from an EMBL/GenBank/DDBJ whole genome shotgun (WGS) entry which is preliminary data.</text>
</comment>
<evidence type="ECO:0000256" key="2">
    <source>
        <dbReference type="ARBA" id="ARBA00022448"/>
    </source>
</evidence>
<dbReference type="GO" id="GO:0031201">
    <property type="term" value="C:SNARE complex"/>
    <property type="evidence" value="ECO:0007669"/>
    <property type="project" value="TreeGrafter"/>
</dbReference>
<protein>
    <recommendedName>
        <fullName evidence="13">Sec20 C-terminal domain-containing protein</fullName>
    </recommendedName>
</protein>
<evidence type="ECO:0000256" key="5">
    <source>
        <dbReference type="ARBA" id="ARBA00022892"/>
    </source>
</evidence>
<keyword evidence="2" id="KW-0813">Transport</keyword>
<gene>
    <name evidence="14" type="ORF">BP6252_09162</name>
</gene>
<dbReference type="GO" id="GO:0006890">
    <property type="term" value="P:retrograde vesicle-mediated transport, Golgi to endoplasmic reticulum"/>
    <property type="evidence" value="ECO:0007669"/>
    <property type="project" value="InterPro"/>
</dbReference>
<reference evidence="14 15" key="1">
    <citation type="journal article" date="2018" name="IMA Fungus">
        <title>IMA Genome-F 9: Draft genome sequence of Annulohypoxylon stygium, Aspergillus mulundensis, Berkeleyomyces basicola (syn. Thielaviopsis basicola), Ceratocystis smalleyi, two Cercospora beticola strains, Coleophoma cylindrospora, Fusarium fracticaudum, Phialophora cf. hyalina, and Morchella septimelata.</title>
        <authorList>
            <person name="Wingfield B.D."/>
            <person name="Bills G.F."/>
            <person name="Dong Y."/>
            <person name="Huang W."/>
            <person name="Nel W.J."/>
            <person name="Swalarsk-Parry B.S."/>
            <person name="Vaghefi N."/>
            <person name="Wilken P.M."/>
            <person name="An Z."/>
            <person name="de Beer Z.W."/>
            <person name="De Vos L."/>
            <person name="Chen L."/>
            <person name="Duong T.A."/>
            <person name="Gao Y."/>
            <person name="Hammerbacher A."/>
            <person name="Kikkert J.R."/>
            <person name="Li Y."/>
            <person name="Li H."/>
            <person name="Li K."/>
            <person name="Li Q."/>
            <person name="Liu X."/>
            <person name="Ma X."/>
            <person name="Naidoo K."/>
            <person name="Pethybridge S.J."/>
            <person name="Sun J."/>
            <person name="Steenkamp E.T."/>
            <person name="van der Nest M.A."/>
            <person name="van Wyk S."/>
            <person name="Wingfield M.J."/>
            <person name="Xiong C."/>
            <person name="Yue Q."/>
            <person name="Zhang X."/>
        </authorList>
    </citation>
    <scope>NUCLEOTIDE SEQUENCE [LARGE SCALE GENOMIC DNA]</scope>
    <source>
        <strain evidence="14 15">BP6252</strain>
    </source>
</reference>
<proteinExistence type="inferred from homology"/>
<keyword evidence="3 12" id="KW-0812">Transmembrane</keyword>
<dbReference type="OrthoDB" id="46868at2759"/>
<evidence type="ECO:0000256" key="1">
    <source>
        <dbReference type="ARBA" id="ARBA00004163"/>
    </source>
</evidence>
<feature type="compositionally biased region" description="Basic and acidic residues" evidence="11">
    <location>
        <begin position="357"/>
        <end position="368"/>
    </location>
</feature>
<keyword evidence="8 12" id="KW-0472">Membrane</keyword>
<dbReference type="GO" id="GO:0005789">
    <property type="term" value="C:endoplasmic reticulum membrane"/>
    <property type="evidence" value="ECO:0007669"/>
    <property type="project" value="UniProtKB-SubCell"/>
</dbReference>
<evidence type="ECO:0000256" key="9">
    <source>
        <dbReference type="ARBA" id="ARBA00037934"/>
    </source>
</evidence>
<comment type="subcellular location">
    <subcellularLocation>
        <location evidence="1">Endoplasmic reticulum membrane</location>
        <topology evidence="1">Single-pass type IV membrane protein</topology>
    </subcellularLocation>
</comment>
<dbReference type="PANTHER" id="PTHR12825">
    <property type="entry name" value="BNIP1-RELATED"/>
    <property type="match status" value="1"/>
</dbReference>
<feature type="compositionally biased region" description="Basic and acidic residues" evidence="11">
    <location>
        <begin position="378"/>
        <end position="397"/>
    </location>
</feature>
<evidence type="ECO:0000313" key="14">
    <source>
        <dbReference type="EMBL" id="RDW67766.1"/>
    </source>
</evidence>
<dbReference type="Pfam" id="PF03908">
    <property type="entry name" value="Sec20"/>
    <property type="match status" value="1"/>
</dbReference>
<comment type="similarity">
    <text evidence="9">Belongs to the SEC20 family.</text>
</comment>
<keyword evidence="6 12" id="KW-1133">Transmembrane helix</keyword>
<name>A0A3D8R169_9HELO</name>
<feature type="domain" description="Sec20 C-terminal" evidence="13">
    <location>
        <begin position="175"/>
        <end position="263"/>
    </location>
</feature>
<evidence type="ECO:0000256" key="6">
    <source>
        <dbReference type="ARBA" id="ARBA00022989"/>
    </source>
</evidence>